<evidence type="ECO:0000313" key="7">
    <source>
        <dbReference type="EMBL" id="MBB6185641.1"/>
    </source>
</evidence>
<evidence type="ECO:0000256" key="3">
    <source>
        <dbReference type="ARBA" id="ARBA00023157"/>
    </source>
</evidence>
<dbReference type="EMBL" id="JACHET010000001">
    <property type="protein sequence ID" value="MBB6185641.1"/>
    <property type="molecule type" value="Genomic_DNA"/>
</dbReference>
<reference evidence="7 8" key="1">
    <citation type="submission" date="2020-08" db="EMBL/GenBank/DDBJ databases">
        <title>Genomic Encyclopedia of Type Strains, Phase IV (KMG-IV): sequencing the most valuable type-strain genomes for metagenomic binning, comparative biology and taxonomic classification.</title>
        <authorList>
            <person name="Goeker M."/>
        </authorList>
    </citation>
    <scope>NUCLEOTIDE SEQUENCE [LARGE SCALE GENOMIC DNA]</scope>
    <source>
        <strain evidence="7 8">DSM 107085</strain>
    </source>
</reference>
<evidence type="ECO:0000256" key="4">
    <source>
        <dbReference type="ARBA" id="ARBA00023284"/>
    </source>
</evidence>
<keyword evidence="3" id="KW-1015">Disulfide bond</keyword>
<comment type="subcellular location">
    <subcellularLocation>
        <location evidence="1">Cell envelope</location>
    </subcellularLocation>
</comment>
<organism evidence="7 8">
    <name type="scientific">Oleiagrimonas soli</name>
    <dbReference type="NCBI Taxonomy" id="1543381"/>
    <lineage>
        <taxon>Bacteria</taxon>
        <taxon>Pseudomonadati</taxon>
        <taxon>Pseudomonadota</taxon>
        <taxon>Gammaproteobacteria</taxon>
        <taxon>Lysobacterales</taxon>
        <taxon>Rhodanobacteraceae</taxon>
        <taxon>Oleiagrimonas</taxon>
    </lineage>
</organism>
<evidence type="ECO:0000256" key="1">
    <source>
        <dbReference type="ARBA" id="ARBA00004196"/>
    </source>
</evidence>
<dbReference type="GO" id="GO:0030313">
    <property type="term" value="C:cell envelope"/>
    <property type="evidence" value="ECO:0007669"/>
    <property type="project" value="UniProtKB-SubCell"/>
</dbReference>
<keyword evidence="7" id="KW-0413">Isomerase</keyword>
<feature type="chain" id="PRO_5032319495" evidence="5">
    <location>
        <begin position="24"/>
        <end position="160"/>
    </location>
</feature>
<dbReference type="GO" id="GO:0016209">
    <property type="term" value="F:antioxidant activity"/>
    <property type="evidence" value="ECO:0007669"/>
    <property type="project" value="InterPro"/>
</dbReference>
<dbReference type="GO" id="GO:0016853">
    <property type="term" value="F:isomerase activity"/>
    <property type="evidence" value="ECO:0007669"/>
    <property type="project" value="UniProtKB-KW"/>
</dbReference>
<dbReference type="CDD" id="cd02966">
    <property type="entry name" value="TlpA_like_family"/>
    <property type="match status" value="1"/>
</dbReference>
<dbReference type="InterPro" id="IPR050553">
    <property type="entry name" value="Thioredoxin_ResA/DsbE_sf"/>
</dbReference>
<evidence type="ECO:0000256" key="5">
    <source>
        <dbReference type="SAM" id="SignalP"/>
    </source>
</evidence>
<protein>
    <submittedName>
        <fullName evidence="7">Thiol-disulfide isomerase/thioredoxin</fullName>
    </submittedName>
</protein>
<keyword evidence="5" id="KW-0732">Signal</keyword>
<dbReference type="GO" id="GO:0017004">
    <property type="term" value="P:cytochrome complex assembly"/>
    <property type="evidence" value="ECO:0007669"/>
    <property type="project" value="UniProtKB-KW"/>
</dbReference>
<accession>A0A841KSK7</accession>
<dbReference type="RefSeq" id="WP_052394987.1">
    <property type="nucleotide sequence ID" value="NZ_JACHET010000001.1"/>
</dbReference>
<dbReference type="Pfam" id="PF00578">
    <property type="entry name" value="AhpC-TSA"/>
    <property type="match status" value="1"/>
</dbReference>
<evidence type="ECO:0000313" key="8">
    <source>
        <dbReference type="Proteomes" id="UP000560000"/>
    </source>
</evidence>
<evidence type="ECO:0000259" key="6">
    <source>
        <dbReference type="PROSITE" id="PS51352"/>
    </source>
</evidence>
<dbReference type="PANTHER" id="PTHR42852">
    <property type="entry name" value="THIOL:DISULFIDE INTERCHANGE PROTEIN DSBE"/>
    <property type="match status" value="1"/>
</dbReference>
<sequence length="160" mass="16837">MKRLSLLMLLGLLLAGLTAGAYADGAKKTPELKVATLAGTSFDLAAQRGKWVVVNYWATWCRPCIHEMPALSKFVDSHADVVAIGLAYQDADPAELKAFLAKHPVSYPIAKVDPANPPAAFAAPLGLPTTYVIAPDGTVAKRFVGPITPADLEKVVGAAK</sequence>
<evidence type="ECO:0000256" key="2">
    <source>
        <dbReference type="ARBA" id="ARBA00022748"/>
    </source>
</evidence>
<dbReference type="InterPro" id="IPR013766">
    <property type="entry name" value="Thioredoxin_domain"/>
</dbReference>
<dbReference type="GO" id="GO:0016491">
    <property type="term" value="F:oxidoreductase activity"/>
    <property type="evidence" value="ECO:0007669"/>
    <property type="project" value="InterPro"/>
</dbReference>
<dbReference type="PROSITE" id="PS51352">
    <property type="entry name" value="THIOREDOXIN_2"/>
    <property type="match status" value="1"/>
</dbReference>
<feature type="domain" description="Thioredoxin" evidence="6">
    <location>
        <begin position="23"/>
        <end position="160"/>
    </location>
</feature>
<name>A0A841KSK7_9GAMM</name>
<dbReference type="AlphaFoldDB" id="A0A841KSK7"/>
<dbReference type="SUPFAM" id="SSF52833">
    <property type="entry name" value="Thioredoxin-like"/>
    <property type="match status" value="1"/>
</dbReference>
<dbReference type="InterPro" id="IPR036249">
    <property type="entry name" value="Thioredoxin-like_sf"/>
</dbReference>
<dbReference type="Proteomes" id="UP000560000">
    <property type="component" value="Unassembled WGS sequence"/>
</dbReference>
<dbReference type="PANTHER" id="PTHR42852:SF6">
    <property type="entry name" value="THIOL:DISULFIDE INTERCHANGE PROTEIN DSBE"/>
    <property type="match status" value="1"/>
</dbReference>
<gene>
    <name evidence="7" type="ORF">HNQ86_002986</name>
</gene>
<keyword evidence="4" id="KW-0676">Redox-active center</keyword>
<dbReference type="InterPro" id="IPR000866">
    <property type="entry name" value="AhpC/TSA"/>
</dbReference>
<proteinExistence type="predicted"/>
<dbReference type="Gene3D" id="3.40.30.10">
    <property type="entry name" value="Glutaredoxin"/>
    <property type="match status" value="1"/>
</dbReference>
<keyword evidence="2" id="KW-0201">Cytochrome c-type biogenesis</keyword>
<feature type="signal peptide" evidence="5">
    <location>
        <begin position="1"/>
        <end position="23"/>
    </location>
</feature>
<comment type="caution">
    <text evidence="7">The sequence shown here is derived from an EMBL/GenBank/DDBJ whole genome shotgun (WGS) entry which is preliminary data.</text>
</comment>